<feature type="region of interest" description="Disordered" evidence="1">
    <location>
        <begin position="45"/>
        <end position="71"/>
    </location>
</feature>
<keyword evidence="3" id="KW-1185">Reference proteome</keyword>
<evidence type="ECO:0000256" key="1">
    <source>
        <dbReference type="SAM" id="MobiDB-lite"/>
    </source>
</evidence>
<dbReference type="GeneID" id="95990012"/>
<dbReference type="EMBL" id="JBBXJM010000007">
    <property type="protein sequence ID" value="KAL1405338.1"/>
    <property type="molecule type" value="Genomic_DNA"/>
</dbReference>
<dbReference type="InterPro" id="IPR009060">
    <property type="entry name" value="UBA-like_sf"/>
</dbReference>
<evidence type="ECO:0000313" key="3">
    <source>
        <dbReference type="Proteomes" id="UP001565368"/>
    </source>
</evidence>
<sequence length="164" mass="18591">MTESRRPSWWNKLRRGSTPDADPAQVSALVSEGFETDAAAAALKKHGNLDRARDQLVHDRAGHRKPEDNPGCSVCAALVRAAEARQRQEAVEKRRREDEKAREAERTRIEMRNAIDYARYQESRPMSDYMPVHGRRSWGGHGGDFRSEGEFARASNALNGRYAR</sequence>
<dbReference type="Proteomes" id="UP001565368">
    <property type="component" value="Unassembled WGS sequence"/>
</dbReference>
<gene>
    <name evidence="2" type="ORF">Q8F55_008969</name>
</gene>
<reference evidence="2 3" key="1">
    <citation type="submission" date="2023-08" db="EMBL/GenBank/DDBJ databases">
        <title>Annotated Genome Sequence of Vanrija albida AlHP1.</title>
        <authorList>
            <person name="Herzog R."/>
        </authorList>
    </citation>
    <scope>NUCLEOTIDE SEQUENCE [LARGE SCALE GENOMIC DNA]</scope>
    <source>
        <strain evidence="2 3">AlHP1</strain>
    </source>
</reference>
<feature type="compositionally biased region" description="Basic and acidic residues" evidence="1">
    <location>
        <begin position="47"/>
        <end position="68"/>
    </location>
</feature>
<accession>A0ABR3PSB8</accession>
<proteinExistence type="predicted"/>
<evidence type="ECO:0000313" key="2">
    <source>
        <dbReference type="EMBL" id="KAL1405338.1"/>
    </source>
</evidence>
<dbReference type="Gene3D" id="1.10.8.10">
    <property type="entry name" value="DNA helicase RuvA subunit, C-terminal domain"/>
    <property type="match status" value="1"/>
</dbReference>
<evidence type="ECO:0008006" key="4">
    <source>
        <dbReference type="Google" id="ProtNLM"/>
    </source>
</evidence>
<feature type="region of interest" description="Disordered" evidence="1">
    <location>
        <begin position="138"/>
        <end position="164"/>
    </location>
</feature>
<protein>
    <recommendedName>
        <fullName evidence="4">UBA domain-containing protein</fullName>
    </recommendedName>
</protein>
<feature type="region of interest" description="Disordered" evidence="1">
    <location>
        <begin position="1"/>
        <end position="23"/>
    </location>
</feature>
<organism evidence="2 3">
    <name type="scientific">Vanrija albida</name>
    <dbReference type="NCBI Taxonomy" id="181172"/>
    <lineage>
        <taxon>Eukaryota</taxon>
        <taxon>Fungi</taxon>
        <taxon>Dikarya</taxon>
        <taxon>Basidiomycota</taxon>
        <taxon>Agaricomycotina</taxon>
        <taxon>Tremellomycetes</taxon>
        <taxon>Trichosporonales</taxon>
        <taxon>Trichosporonaceae</taxon>
        <taxon>Vanrija</taxon>
    </lineage>
</organism>
<dbReference type="SUPFAM" id="SSF46934">
    <property type="entry name" value="UBA-like"/>
    <property type="match status" value="1"/>
</dbReference>
<comment type="caution">
    <text evidence="2">The sequence shown here is derived from an EMBL/GenBank/DDBJ whole genome shotgun (WGS) entry which is preliminary data.</text>
</comment>
<dbReference type="RefSeq" id="XP_069205282.1">
    <property type="nucleotide sequence ID" value="XM_069357345.1"/>
</dbReference>
<name>A0ABR3PSB8_9TREE</name>
<feature type="region of interest" description="Disordered" evidence="1">
    <location>
        <begin position="87"/>
        <end position="107"/>
    </location>
</feature>